<accession>A0A327SHA5</accession>
<dbReference type="OrthoDB" id="766855at2"/>
<evidence type="ECO:0000313" key="2">
    <source>
        <dbReference type="Proteomes" id="UP000249754"/>
    </source>
</evidence>
<dbReference type="EMBL" id="QLLR01000019">
    <property type="protein sequence ID" value="RAJ28078.1"/>
    <property type="molecule type" value="Genomic_DNA"/>
</dbReference>
<dbReference type="RefSeq" id="WP_111634818.1">
    <property type="nucleotide sequence ID" value="NZ_QLLR01000019.1"/>
</dbReference>
<dbReference type="Proteomes" id="UP000249754">
    <property type="component" value="Unassembled WGS sequence"/>
</dbReference>
<sequence length="124" mass="13072">MALTKKVMGVVAAIALVLTTVLTFAFKADKNVNNKAGKTLASLWYEYDNVGPRTSASSYNIVATQPSNDGEASEFCPETGEVCLIKAPEGTSGHPATFSPTLQTEINTAVSSDTETANVKLRAD</sequence>
<gene>
    <name evidence="1" type="ORF">LY11_03398</name>
</gene>
<evidence type="ECO:0000313" key="1">
    <source>
        <dbReference type="EMBL" id="RAJ28078.1"/>
    </source>
</evidence>
<reference evidence="1 2" key="1">
    <citation type="submission" date="2018-06" db="EMBL/GenBank/DDBJ databases">
        <title>Genomic Encyclopedia of Archaeal and Bacterial Type Strains, Phase II (KMG-II): from individual species to whole genera.</title>
        <authorList>
            <person name="Goeker M."/>
        </authorList>
    </citation>
    <scope>NUCLEOTIDE SEQUENCE [LARGE SCALE GENOMIC DNA]</scope>
    <source>
        <strain evidence="1 2">DSM 14825</strain>
    </source>
</reference>
<organism evidence="1 2">
    <name type="scientific">Pedobacter cryoconitis</name>
    <dbReference type="NCBI Taxonomy" id="188932"/>
    <lineage>
        <taxon>Bacteria</taxon>
        <taxon>Pseudomonadati</taxon>
        <taxon>Bacteroidota</taxon>
        <taxon>Sphingobacteriia</taxon>
        <taxon>Sphingobacteriales</taxon>
        <taxon>Sphingobacteriaceae</taxon>
        <taxon>Pedobacter</taxon>
    </lineage>
</organism>
<proteinExistence type="predicted"/>
<name>A0A327SHA5_9SPHI</name>
<protein>
    <submittedName>
        <fullName evidence="1">Uncharacterized protein</fullName>
    </submittedName>
</protein>
<dbReference type="AlphaFoldDB" id="A0A327SHA5"/>
<comment type="caution">
    <text evidence="1">The sequence shown here is derived from an EMBL/GenBank/DDBJ whole genome shotgun (WGS) entry which is preliminary data.</text>
</comment>